<dbReference type="EMBL" id="KJ631377">
    <property type="protein sequence ID" value="AIF25904.1"/>
    <property type="molecule type" value="Genomic_DNA"/>
</dbReference>
<accession>A0A0B4N003</accession>
<feature type="transmembrane region" description="Helical" evidence="1">
    <location>
        <begin position="12"/>
        <end position="35"/>
    </location>
</feature>
<sequence length="859" mass="95341">MTKTNRKVWIRRLVALAVTLAIIAALLIFVFIPIYTKTDDQQLEQVVLRSNSEVEKKYVLENDDLRFTLDGMTTQFTLENKRTGSVWRSNPERPEDDPIALSAEKNRLKSTLLLTYATSEGATTVFDNYAYSISNGVYDIEAADDEIRVNYVIGKISKIFFVPDAITRERMEQFTEGMSKREVGTVLDMYQLYDPANSKDAAKIADLLETYPDLNEQAVYVMRNNQKDNKKSKVEKLLAERGYNSEEYAYDQSRIAGESALSGAVFNVTLTYRLEGGDLVLGIPYQDIRYTANYQIINVTPLPYFGAAGTDQDGYIMVPEGGGSIIRYNNGKNSQTAYYSNLYGWDYGAARTVLINETRSNFPVYAMTAEGEAYMCLLEEGATLAGINADVSGRNNSFNTASVTYTVLHNDQYDVSAKTVQRIYMFERELPDITVTQRYRFVDSDSYVDLATAYGQYLADSGRIAPTADGDVPVVISLVGAIEKTVKRGGIPMTASVALTDFREAQAIVETLNGAGLDGLAVRYEGWANGGVSQRVFSRVKVENELGGRKGLASFIEAAHAAGNAVYLDGMSMFTYRSGLLQGFNYFADAAKHTTRDRVKLYEFSPIFFTELKGQGSFYLAKPAYIRRMADNFADAAAGLKANVSYRDMGYLLAGDYDSEGITTREAMTAQQRGAMEAAAEKGCGVMIRSGNDYALGCADIIADMDLFGNGYSIVDEDIPFYQIALHGCVNYVSKSLNMSGDWETTLLRSAEYGAGLGYTFMKASADVLVDTSYTEYTGTSWDAVKDEAIGILVKYREDMRGLNSLRITDHAYLTGSVARTTYEDGTQVYVNYGYEEFRRGRTRVPARSYLVVREGDAR</sequence>
<dbReference type="Pfam" id="PF18952">
    <property type="entry name" value="DUF5696"/>
    <property type="match status" value="1"/>
</dbReference>
<keyword evidence="1" id="KW-1133">Transmembrane helix</keyword>
<dbReference type="AlphaFoldDB" id="A0A0B4N003"/>
<evidence type="ECO:0000256" key="1">
    <source>
        <dbReference type="SAM" id="Phobius"/>
    </source>
</evidence>
<reference evidence="2" key="1">
    <citation type="submission" date="2014-03" db="EMBL/GenBank/DDBJ databases">
        <title>A sequence of cellulolytic fosmid clone of goat rumen metagenome.</title>
        <authorList>
            <person name="Lee K.-T."/>
            <person name="Kim J.-Y."/>
            <person name="Kim Y.-J."/>
            <person name="Ahn J.-H."/>
            <person name="Park M.-N."/>
            <person name="Kim J.-H."/>
            <person name="Kim T.-H."/>
        </authorList>
    </citation>
    <scope>NUCLEOTIDE SEQUENCE</scope>
</reference>
<evidence type="ECO:0000313" key="2">
    <source>
        <dbReference type="EMBL" id="AIF25904.1"/>
    </source>
</evidence>
<keyword evidence="1" id="KW-0472">Membrane</keyword>
<proteinExistence type="predicted"/>
<organism evidence="2">
    <name type="scientific">uncultured bacterium Ad_010_C07</name>
    <dbReference type="NCBI Taxonomy" id="1489291"/>
    <lineage>
        <taxon>Bacteria</taxon>
        <taxon>environmental samples</taxon>
    </lineage>
</organism>
<name>A0A0B4N003_9BACT</name>
<dbReference type="InterPro" id="IPR043751">
    <property type="entry name" value="DUF5696"/>
</dbReference>
<protein>
    <submittedName>
        <fullName evidence="2">Uncharacterized protein</fullName>
    </submittedName>
</protein>
<keyword evidence="1" id="KW-0812">Transmembrane</keyword>